<reference evidence="1" key="1">
    <citation type="journal article" date="2015" name="Nature">
        <title>Complex archaea that bridge the gap between prokaryotes and eukaryotes.</title>
        <authorList>
            <person name="Spang A."/>
            <person name="Saw J.H."/>
            <person name="Jorgensen S.L."/>
            <person name="Zaremba-Niedzwiedzka K."/>
            <person name="Martijn J."/>
            <person name="Lind A.E."/>
            <person name="van Eijk R."/>
            <person name="Schleper C."/>
            <person name="Guy L."/>
            <person name="Ettema T.J."/>
        </authorList>
    </citation>
    <scope>NUCLEOTIDE SEQUENCE</scope>
</reference>
<name>A0A0F9UZS9_9ZZZZ</name>
<dbReference type="EMBL" id="LAZR01000051">
    <property type="protein sequence ID" value="KKN98450.1"/>
    <property type="molecule type" value="Genomic_DNA"/>
</dbReference>
<proteinExistence type="predicted"/>
<accession>A0A0F9UZS9</accession>
<evidence type="ECO:0000313" key="1">
    <source>
        <dbReference type="EMBL" id="KKN98450.1"/>
    </source>
</evidence>
<comment type="caution">
    <text evidence="1">The sequence shown here is derived from an EMBL/GenBank/DDBJ whole genome shotgun (WGS) entry which is preliminary data.</text>
</comment>
<protein>
    <submittedName>
        <fullName evidence="1">Uncharacterized protein</fullName>
    </submittedName>
</protein>
<dbReference type="AlphaFoldDB" id="A0A0F9UZS9"/>
<gene>
    <name evidence="1" type="ORF">LCGC14_0145580</name>
</gene>
<organism evidence="1">
    <name type="scientific">marine sediment metagenome</name>
    <dbReference type="NCBI Taxonomy" id="412755"/>
    <lineage>
        <taxon>unclassified sequences</taxon>
        <taxon>metagenomes</taxon>
        <taxon>ecological metagenomes</taxon>
    </lineage>
</organism>
<sequence>MGKRNKNLVVGTITYDKDKERAKEAKPLCIFETGTVVKLCAQCKEPFETGWARWPRNSNCRCNSCKGSRGSDIGMDLVSSF</sequence>